<keyword evidence="3" id="KW-1185">Reference proteome</keyword>
<dbReference type="AlphaFoldDB" id="A0A3A9JJ76"/>
<accession>A0A3A9JJ76</accession>
<dbReference type="EMBL" id="RAQU01000019">
    <property type="protein sequence ID" value="RKK05301.1"/>
    <property type="molecule type" value="Genomic_DNA"/>
</dbReference>
<gene>
    <name evidence="1" type="ORF">D6Z83_05085</name>
    <name evidence="2" type="ORF">EBE87_06885</name>
</gene>
<evidence type="ECO:0000313" key="3">
    <source>
        <dbReference type="Proteomes" id="UP000274097"/>
    </source>
</evidence>
<protein>
    <submittedName>
        <fullName evidence="1">Uncharacterized protein</fullName>
    </submittedName>
</protein>
<comment type="caution">
    <text evidence="1">The sequence shown here is derived from an EMBL/GenBank/DDBJ whole genome shotgun (WGS) entry which is preliminary data.</text>
</comment>
<dbReference type="InParanoid" id="A0A3A9JJ76"/>
<proteinExistence type="predicted"/>
<dbReference type="Proteomes" id="UP000274097">
    <property type="component" value="Unassembled WGS sequence"/>
</dbReference>
<evidence type="ECO:0000313" key="4">
    <source>
        <dbReference type="Proteomes" id="UP000278036"/>
    </source>
</evidence>
<reference evidence="1 4" key="1">
    <citation type="submission" date="2018-09" db="EMBL/GenBank/DDBJ databases">
        <title>Roseomonas sp. nov., isolated from feces of Tibetan antelopes in the Qinghai-Tibet plateau, China.</title>
        <authorList>
            <person name="Tian Z."/>
        </authorList>
    </citation>
    <scope>NUCLEOTIDE SEQUENCE [LARGE SCALE GENOMIC DNA]</scope>
    <source>
        <strain evidence="2 3">Z23</strain>
        <strain evidence="1 4">Z24</strain>
    </source>
</reference>
<evidence type="ECO:0000313" key="2">
    <source>
        <dbReference type="EMBL" id="RMI26098.1"/>
    </source>
</evidence>
<organism evidence="1 4">
    <name type="scientific">Teichococcus wenyumeiae</name>
    <dbReference type="NCBI Taxonomy" id="2478470"/>
    <lineage>
        <taxon>Bacteria</taxon>
        <taxon>Pseudomonadati</taxon>
        <taxon>Pseudomonadota</taxon>
        <taxon>Alphaproteobacteria</taxon>
        <taxon>Acetobacterales</taxon>
        <taxon>Roseomonadaceae</taxon>
        <taxon>Roseomonas</taxon>
    </lineage>
</organism>
<dbReference type="Proteomes" id="UP000278036">
    <property type="component" value="Unassembled WGS sequence"/>
</dbReference>
<dbReference type="EMBL" id="RFLX01000003">
    <property type="protein sequence ID" value="RMI26098.1"/>
    <property type="molecule type" value="Genomic_DNA"/>
</dbReference>
<evidence type="ECO:0000313" key="1">
    <source>
        <dbReference type="EMBL" id="RKK05301.1"/>
    </source>
</evidence>
<sequence>MGGLILDHVLSIQPSGGELEATFGLIRRLSVEAADCIIFPVAPDDTRRLALCESIADGAAKEARGRAAKAGRE</sequence>
<name>A0A3A9JJ76_9PROT</name>